<dbReference type="OrthoDB" id="9968243at2"/>
<feature type="region of interest" description="Disordered" evidence="1">
    <location>
        <begin position="31"/>
        <end position="62"/>
    </location>
</feature>
<name>A0A0R3KKI5_9BRAD</name>
<feature type="compositionally biased region" description="Polar residues" evidence="1">
    <location>
        <begin position="51"/>
        <end position="62"/>
    </location>
</feature>
<dbReference type="Proteomes" id="UP000050863">
    <property type="component" value="Unassembled WGS sequence"/>
</dbReference>
<reference evidence="2 3" key="1">
    <citation type="submission" date="2014-03" db="EMBL/GenBank/DDBJ databases">
        <title>Bradyrhizobium valentinum sp. nov., isolated from effective nodules of Lupinus mariae-josephae, a lupine endemic of basic-lime soils in Eastern Spain.</title>
        <authorList>
            <person name="Duran D."/>
            <person name="Rey L."/>
            <person name="Navarro A."/>
            <person name="Busquets A."/>
            <person name="Imperial J."/>
            <person name="Ruiz-Argueso T."/>
        </authorList>
    </citation>
    <scope>NUCLEOTIDE SEQUENCE [LARGE SCALE GENOMIC DNA]</scope>
    <source>
        <strain evidence="2 3">PAC68</strain>
    </source>
</reference>
<organism evidence="2 3">
    <name type="scientific">Bradyrhizobium jicamae</name>
    <dbReference type="NCBI Taxonomy" id="280332"/>
    <lineage>
        <taxon>Bacteria</taxon>
        <taxon>Pseudomonadati</taxon>
        <taxon>Pseudomonadota</taxon>
        <taxon>Alphaproteobacteria</taxon>
        <taxon>Hyphomicrobiales</taxon>
        <taxon>Nitrobacteraceae</taxon>
        <taxon>Bradyrhizobium</taxon>
    </lineage>
</organism>
<evidence type="ECO:0000313" key="3">
    <source>
        <dbReference type="Proteomes" id="UP000050863"/>
    </source>
</evidence>
<evidence type="ECO:0000313" key="2">
    <source>
        <dbReference type="EMBL" id="KRQ96179.1"/>
    </source>
</evidence>
<evidence type="ECO:0000256" key="1">
    <source>
        <dbReference type="SAM" id="MobiDB-lite"/>
    </source>
</evidence>
<accession>A0A0R3KKI5</accession>
<dbReference type="RefSeq" id="WP_057839785.1">
    <property type="nucleotide sequence ID" value="NZ_LLXZ01000202.1"/>
</dbReference>
<keyword evidence="3" id="KW-1185">Reference proteome</keyword>
<sequence length="62" mass="7222">MKYKDRISEREYQDRLESLMKNVLNMNLQPLRSLDTATKKRRAQKKKATDSGFTKSTKVTSG</sequence>
<dbReference type="AlphaFoldDB" id="A0A0R3KKI5"/>
<dbReference type="EMBL" id="LLXZ01000202">
    <property type="protein sequence ID" value="KRQ96179.1"/>
    <property type="molecule type" value="Genomic_DNA"/>
</dbReference>
<comment type="caution">
    <text evidence="2">The sequence shown here is derived from an EMBL/GenBank/DDBJ whole genome shotgun (WGS) entry which is preliminary data.</text>
</comment>
<gene>
    <name evidence="2" type="ORF">CQ12_23305</name>
</gene>
<proteinExistence type="predicted"/>
<protein>
    <submittedName>
        <fullName evidence="2">Uncharacterized protein</fullName>
    </submittedName>
</protein>